<feature type="region of interest" description="Disordered" evidence="7">
    <location>
        <begin position="1"/>
        <end position="45"/>
    </location>
</feature>
<dbReference type="CDD" id="cd07346">
    <property type="entry name" value="ABC_6TM_exporters"/>
    <property type="match status" value="1"/>
</dbReference>
<keyword evidence="5 8" id="KW-1133">Transmembrane helix</keyword>
<evidence type="ECO:0000256" key="6">
    <source>
        <dbReference type="ARBA" id="ARBA00023136"/>
    </source>
</evidence>
<evidence type="ECO:0000256" key="1">
    <source>
        <dbReference type="ARBA" id="ARBA00004651"/>
    </source>
</evidence>
<dbReference type="SMART" id="SM00382">
    <property type="entry name" value="AAA"/>
    <property type="match status" value="1"/>
</dbReference>
<dbReference type="PROSITE" id="PS00211">
    <property type="entry name" value="ABC_TRANSPORTER_1"/>
    <property type="match status" value="1"/>
</dbReference>
<feature type="compositionally biased region" description="Low complexity" evidence="7">
    <location>
        <begin position="18"/>
        <end position="40"/>
    </location>
</feature>
<dbReference type="Gene3D" id="1.20.1560.10">
    <property type="entry name" value="ABC transporter type 1, transmembrane domain"/>
    <property type="match status" value="1"/>
</dbReference>
<name>A0ABP6DCP4_9ACTN</name>
<evidence type="ECO:0000313" key="12">
    <source>
        <dbReference type="Proteomes" id="UP001501509"/>
    </source>
</evidence>
<dbReference type="Gene3D" id="3.40.50.300">
    <property type="entry name" value="P-loop containing nucleotide triphosphate hydrolases"/>
    <property type="match status" value="1"/>
</dbReference>
<evidence type="ECO:0000256" key="3">
    <source>
        <dbReference type="ARBA" id="ARBA00022741"/>
    </source>
</evidence>
<dbReference type="Pfam" id="PF00664">
    <property type="entry name" value="ABC_membrane"/>
    <property type="match status" value="1"/>
</dbReference>
<dbReference type="PROSITE" id="PS50893">
    <property type="entry name" value="ABC_TRANSPORTER_2"/>
    <property type="match status" value="1"/>
</dbReference>
<dbReference type="InterPro" id="IPR027417">
    <property type="entry name" value="P-loop_NTPase"/>
</dbReference>
<organism evidence="11 12">
    <name type="scientific">Actinomadura fulvescens</name>
    <dbReference type="NCBI Taxonomy" id="46160"/>
    <lineage>
        <taxon>Bacteria</taxon>
        <taxon>Bacillati</taxon>
        <taxon>Actinomycetota</taxon>
        <taxon>Actinomycetes</taxon>
        <taxon>Streptosporangiales</taxon>
        <taxon>Thermomonosporaceae</taxon>
        <taxon>Actinomadura</taxon>
    </lineage>
</organism>
<keyword evidence="2 8" id="KW-0812">Transmembrane</keyword>
<dbReference type="Proteomes" id="UP001501509">
    <property type="component" value="Unassembled WGS sequence"/>
</dbReference>
<keyword evidence="12" id="KW-1185">Reference proteome</keyword>
<dbReference type="InterPro" id="IPR003439">
    <property type="entry name" value="ABC_transporter-like_ATP-bd"/>
</dbReference>
<comment type="caution">
    <text evidence="11">The sequence shown here is derived from an EMBL/GenBank/DDBJ whole genome shotgun (WGS) entry which is preliminary data.</text>
</comment>
<dbReference type="InterPro" id="IPR017871">
    <property type="entry name" value="ABC_transporter-like_CS"/>
</dbReference>
<protein>
    <submittedName>
        <fullName evidence="11">ABC transporter ATP-binding protein</fullName>
    </submittedName>
</protein>
<sequence length="641" mass="67126">MEAAGPAEAAEAEEAAEPAEATEPAKPAEAAGPAEAAKPAEPAKRAEAADEIGLGDLLRPVRRRLGTAVGLQAVAAAVAVVPFAAVAELAGTLLVAGPVDRGRAWTIAAVAAGALVVWLLLTTVAGALAHQADLDFQLSVRRRLVDRLGRVPLGWFTDRGAGGIGKAVQHDVDAMHHLVAHSLLNFTSIVVTSLVTLVYLFWVDWRMTLILLVPIVIGVVLFARRIMSMTAGMAAYDKALQRIVGSVIEFVEGIVVVKMFGQAKRAHRQYAQAADDFADFLMAWLSQSARSAAASALVLSPITILLTALAGGTALVSAGHLDPLDLIPFVILGLGLAAPLQALDFHGEDMETASAAARRVGVLLSAPELAVPARPRVPADDGGFRVELSGVEFAYDPDRPVLSGIDLALEPGTVTALVGPSGSGKTTLAKLLPRFFDPTAGAVAIGGVDVRDIAPDRLYRLVSFVLQDVELLDASVRDNIRLARPDADDDTVRRAARAAAIDERIRALPGGYDSMVGRDVRFSGGEAQRLSIARAILADTPIVVLDEATAHADPESEALIQDALSELAAGRTVLVVAHRLASVTGADRIVVLDQGRMAEQGTHEELLAAGGRYARMWRLQEQAGLGNADANAYAGAAGEEL</sequence>
<dbReference type="InterPro" id="IPR039421">
    <property type="entry name" value="Type_1_exporter"/>
</dbReference>
<dbReference type="SUPFAM" id="SSF90123">
    <property type="entry name" value="ABC transporter transmembrane region"/>
    <property type="match status" value="1"/>
</dbReference>
<dbReference type="PROSITE" id="PS50929">
    <property type="entry name" value="ABC_TM1F"/>
    <property type="match status" value="1"/>
</dbReference>
<feature type="transmembrane region" description="Helical" evidence="8">
    <location>
        <begin position="292"/>
        <end position="314"/>
    </location>
</feature>
<dbReference type="Pfam" id="PF00005">
    <property type="entry name" value="ABC_tran"/>
    <property type="match status" value="1"/>
</dbReference>
<dbReference type="GO" id="GO:0005524">
    <property type="term" value="F:ATP binding"/>
    <property type="evidence" value="ECO:0007669"/>
    <property type="project" value="UniProtKB-KW"/>
</dbReference>
<feature type="transmembrane region" description="Helical" evidence="8">
    <location>
        <begin position="208"/>
        <end position="227"/>
    </location>
</feature>
<dbReference type="EMBL" id="BAAATD010000026">
    <property type="protein sequence ID" value="GAA2638660.1"/>
    <property type="molecule type" value="Genomic_DNA"/>
</dbReference>
<keyword evidence="4 11" id="KW-0067">ATP-binding</keyword>
<evidence type="ECO:0000256" key="7">
    <source>
        <dbReference type="SAM" id="MobiDB-lite"/>
    </source>
</evidence>
<feature type="domain" description="ABC transporter" evidence="9">
    <location>
        <begin position="386"/>
        <end position="619"/>
    </location>
</feature>
<evidence type="ECO:0000256" key="2">
    <source>
        <dbReference type="ARBA" id="ARBA00022692"/>
    </source>
</evidence>
<evidence type="ECO:0000256" key="5">
    <source>
        <dbReference type="ARBA" id="ARBA00022989"/>
    </source>
</evidence>
<keyword evidence="3" id="KW-0547">Nucleotide-binding</keyword>
<comment type="subcellular location">
    <subcellularLocation>
        <location evidence="1">Cell membrane</location>
        <topology evidence="1">Multi-pass membrane protein</topology>
    </subcellularLocation>
</comment>
<dbReference type="SUPFAM" id="SSF52540">
    <property type="entry name" value="P-loop containing nucleoside triphosphate hydrolases"/>
    <property type="match status" value="1"/>
</dbReference>
<evidence type="ECO:0000256" key="8">
    <source>
        <dbReference type="SAM" id="Phobius"/>
    </source>
</evidence>
<keyword evidence="6 8" id="KW-0472">Membrane</keyword>
<feature type="domain" description="ABC transmembrane type-1" evidence="10">
    <location>
        <begin position="68"/>
        <end position="343"/>
    </location>
</feature>
<evidence type="ECO:0000259" key="10">
    <source>
        <dbReference type="PROSITE" id="PS50929"/>
    </source>
</evidence>
<feature type="transmembrane region" description="Helical" evidence="8">
    <location>
        <begin position="183"/>
        <end position="202"/>
    </location>
</feature>
<dbReference type="PANTHER" id="PTHR24221:SF590">
    <property type="entry name" value="COMPONENT LINKED WITH THE ASSEMBLY OF CYTOCHROME' TRANSPORT TRANSMEMBRANE ATP-BINDING PROTEIN ABC TRANSPORTER CYDD-RELATED"/>
    <property type="match status" value="1"/>
</dbReference>
<dbReference type="InterPro" id="IPR036640">
    <property type="entry name" value="ABC1_TM_sf"/>
</dbReference>
<reference evidence="12" key="1">
    <citation type="journal article" date="2019" name="Int. J. Syst. Evol. Microbiol.">
        <title>The Global Catalogue of Microorganisms (GCM) 10K type strain sequencing project: providing services to taxonomists for standard genome sequencing and annotation.</title>
        <authorList>
            <consortium name="The Broad Institute Genomics Platform"/>
            <consortium name="The Broad Institute Genome Sequencing Center for Infectious Disease"/>
            <person name="Wu L."/>
            <person name="Ma J."/>
        </authorList>
    </citation>
    <scope>NUCLEOTIDE SEQUENCE [LARGE SCALE GENOMIC DNA]</scope>
    <source>
        <strain evidence="12">JCM 6833</strain>
    </source>
</reference>
<proteinExistence type="predicted"/>
<feature type="transmembrane region" description="Helical" evidence="8">
    <location>
        <begin position="105"/>
        <end position="129"/>
    </location>
</feature>
<dbReference type="InterPro" id="IPR003593">
    <property type="entry name" value="AAA+_ATPase"/>
</dbReference>
<feature type="transmembrane region" description="Helical" evidence="8">
    <location>
        <begin position="65"/>
        <end position="85"/>
    </location>
</feature>
<gene>
    <name evidence="11" type="ORF">GCM10010411_93320</name>
</gene>
<evidence type="ECO:0000313" key="11">
    <source>
        <dbReference type="EMBL" id="GAA2638660.1"/>
    </source>
</evidence>
<evidence type="ECO:0000256" key="4">
    <source>
        <dbReference type="ARBA" id="ARBA00022840"/>
    </source>
</evidence>
<dbReference type="PANTHER" id="PTHR24221">
    <property type="entry name" value="ATP-BINDING CASSETTE SUB-FAMILY B"/>
    <property type="match status" value="1"/>
</dbReference>
<accession>A0ABP6DCP4</accession>
<evidence type="ECO:0000259" key="9">
    <source>
        <dbReference type="PROSITE" id="PS50893"/>
    </source>
</evidence>
<dbReference type="InterPro" id="IPR011527">
    <property type="entry name" value="ABC1_TM_dom"/>
</dbReference>